<dbReference type="Proteomes" id="UP000006512">
    <property type="component" value="Unassembled WGS sequence"/>
</dbReference>
<dbReference type="RefSeq" id="WP_006270836.1">
    <property type="nucleotide sequence ID" value="NZ_GL883076.1"/>
</dbReference>
<dbReference type="AlphaFoldDB" id="F4QG60"/>
<dbReference type="InterPro" id="IPR001433">
    <property type="entry name" value="OxRdtase_FAD/NAD-bd"/>
</dbReference>
<organism evidence="3 4">
    <name type="scientific">Asticcacaulis biprosthecium C19</name>
    <dbReference type="NCBI Taxonomy" id="715226"/>
    <lineage>
        <taxon>Bacteria</taxon>
        <taxon>Pseudomonadati</taxon>
        <taxon>Pseudomonadota</taxon>
        <taxon>Alphaproteobacteria</taxon>
        <taxon>Caulobacterales</taxon>
        <taxon>Caulobacteraceae</taxon>
        <taxon>Asticcacaulis</taxon>
    </lineage>
</organism>
<name>F4QG60_9CAUL</name>
<dbReference type="PRINTS" id="PR00410">
    <property type="entry name" value="PHEHYDRXLASE"/>
</dbReference>
<dbReference type="SUPFAM" id="SSF52343">
    <property type="entry name" value="Ferredoxin reductase-like, C-terminal NADP-linked domain"/>
    <property type="match status" value="1"/>
</dbReference>
<accession>F4QG60</accession>
<evidence type="ECO:0000259" key="2">
    <source>
        <dbReference type="PROSITE" id="PS51384"/>
    </source>
</evidence>
<dbReference type="CDD" id="cd00322">
    <property type="entry name" value="FNR_like"/>
    <property type="match status" value="1"/>
</dbReference>
<dbReference type="HOGENOM" id="CLU_003827_7_3_5"/>
<keyword evidence="1" id="KW-0472">Membrane</keyword>
<proteinExistence type="predicted"/>
<keyword evidence="1" id="KW-1133">Transmembrane helix</keyword>
<evidence type="ECO:0000256" key="1">
    <source>
        <dbReference type="SAM" id="Phobius"/>
    </source>
</evidence>
<dbReference type="OrthoDB" id="9806195at2"/>
<sequence>MDHDFFRHLHGSDQKTWRRVAYHLVLKGKREIAERTWLFSFAKPDGFSYQAGQHVRMTLEKLSSRAAGGNVRFLSFASAPLEQDLTFALRMRPSAFKQELDRLIPGDRVMVEMLIDPPQGAFFLDTQGVNATVFIAGGIGIVPIFSMIKSALDSGQERALILFYCNRRPEDAAFLKDLHALAQQHPSFKFLPTMTASPAWGGATGRITKAMIYDQVRDPKAARYYIAGLEGMVTDTQSMLRRAGVSKTSIISEEFGAFAAASHARRKKPQGYLWLLLLLVVLGGLHVGGGAYLAGVMPDNWQWNWTLIVGVTSAIMSLIALKLFLLRHFWRGRHRH</sequence>
<evidence type="ECO:0000313" key="3">
    <source>
        <dbReference type="EMBL" id="EGF93871.1"/>
    </source>
</evidence>
<dbReference type="PANTHER" id="PTHR47354:SF5">
    <property type="entry name" value="PROTEIN RFBI"/>
    <property type="match status" value="1"/>
</dbReference>
<feature type="domain" description="FAD-binding FR-type" evidence="2">
    <location>
        <begin position="19"/>
        <end position="125"/>
    </location>
</feature>
<reference evidence="4" key="1">
    <citation type="submission" date="2011-03" db="EMBL/GenBank/DDBJ databases">
        <title>Draft genome sequence of Brevundimonas diminuta.</title>
        <authorList>
            <person name="Brown P.J.B."/>
            <person name="Buechlein A."/>
            <person name="Hemmerich C."/>
            <person name="Brun Y.V."/>
        </authorList>
    </citation>
    <scope>NUCLEOTIDE SEQUENCE [LARGE SCALE GENOMIC DNA]</scope>
    <source>
        <strain evidence="4">C19</strain>
    </source>
</reference>
<dbReference type="EMBL" id="GL883076">
    <property type="protein sequence ID" value="EGF93871.1"/>
    <property type="molecule type" value="Genomic_DNA"/>
</dbReference>
<evidence type="ECO:0000313" key="4">
    <source>
        <dbReference type="Proteomes" id="UP000006512"/>
    </source>
</evidence>
<dbReference type="Gene3D" id="2.40.30.10">
    <property type="entry name" value="Translation factors"/>
    <property type="match status" value="1"/>
</dbReference>
<dbReference type="GO" id="GO:0016491">
    <property type="term" value="F:oxidoreductase activity"/>
    <property type="evidence" value="ECO:0007669"/>
    <property type="project" value="InterPro"/>
</dbReference>
<keyword evidence="4" id="KW-1185">Reference proteome</keyword>
<dbReference type="SUPFAM" id="SSF63380">
    <property type="entry name" value="Riboflavin synthase domain-like"/>
    <property type="match status" value="1"/>
</dbReference>
<dbReference type="PROSITE" id="PS51384">
    <property type="entry name" value="FAD_FR"/>
    <property type="match status" value="1"/>
</dbReference>
<feature type="transmembrane region" description="Helical" evidence="1">
    <location>
        <begin position="305"/>
        <end position="326"/>
    </location>
</feature>
<dbReference type="STRING" id="715226.ABI_01030"/>
<gene>
    <name evidence="3" type="ORF">ABI_01030</name>
</gene>
<feature type="transmembrane region" description="Helical" evidence="1">
    <location>
        <begin position="272"/>
        <end position="293"/>
    </location>
</feature>
<dbReference type="eggNOG" id="COG1018">
    <property type="taxonomic scope" value="Bacteria"/>
</dbReference>
<dbReference type="InterPro" id="IPR017927">
    <property type="entry name" value="FAD-bd_FR_type"/>
</dbReference>
<dbReference type="Gene3D" id="3.40.50.80">
    <property type="entry name" value="Nucleotide-binding domain of ferredoxin-NADP reductase (FNR) module"/>
    <property type="match status" value="1"/>
</dbReference>
<dbReference type="Pfam" id="PF00175">
    <property type="entry name" value="NAD_binding_1"/>
    <property type="match status" value="1"/>
</dbReference>
<dbReference type="InterPro" id="IPR050415">
    <property type="entry name" value="MRET"/>
</dbReference>
<dbReference type="PANTHER" id="PTHR47354">
    <property type="entry name" value="NADH OXIDOREDUCTASE HCR"/>
    <property type="match status" value="1"/>
</dbReference>
<dbReference type="InterPro" id="IPR017938">
    <property type="entry name" value="Riboflavin_synthase-like_b-brl"/>
</dbReference>
<keyword evidence="1" id="KW-0812">Transmembrane</keyword>
<protein>
    <submittedName>
        <fullName evidence="3">Oxidoreductase NAD-binding domain protein</fullName>
    </submittedName>
</protein>
<dbReference type="InterPro" id="IPR039261">
    <property type="entry name" value="FNR_nucleotide-bd"/>
</dbReference>